<name>A0A650EYZ6_9CAUD</name>
<keyword evidence="2" id="KW-1185">Reference proteome</keyword>
<protein>
    <submittedName>
        <fullName evidence="1">Uncharacterized protein</fullName>
    </submittedName>
</protein>
<organism evidence="1 2">
    <name type="scientific">Gordonia phage Forza</name>
    <dbReference type="NCBI Taxonomy" id="2571247"/>
    <lineage>
        <taxon>Viruses</taxon>
        <taxon>Duplodnaviria</taxon>
        <taxon>Heunggongvirae</taxon>
        <taxon>Uroviricota</taxon>
        <taxon>Caudoviricetes</taxon>
        <taxon>Forzavirus</taxon>
        <taxon>Forzavirus forza</taxon>
    </lineage>
</organism>
<accession>A0A650EYZ6</accession>
<dbReference type="GeneID" id="77924424"/>
<dbReference type="EMBL" id="MK814760">
    <property type="protein sequence ID" value="QGT55049.1"/>
    <property type="molecule type" value="Genomic_DNA"/>
</dbReference>
<proteinExistence type="predicted"/>
<dbReference type="RefSeq" id="YP_010648936.1">
    <property type="nucleotide sequence ID" value="NC_070763.1"/>
</dbReference>
<evidence type="ECO:0000313" key="2">
    <source>
        <dbReference type="Proteomes" id="UP000423482"/>
    </source>
</evidence>
<dbReference type="KEGG" id="vg:77924424"/>
<evidence type="ECO:0000313" key="1">
    <source>
        <dbReference type="EMBL" id="QGT55049.1"/>
    </source>
</evidence>
<reference evidence="1 2" key="1">
    <citation type="submission" date="2019-04" db="EMBL/GenBank/DDBJ databases">
        <authorList>
            <person name="Pope W.H."/>
            <person name="Garlena R.A."/>
            <person name="Russell D.A."/>
            <person name="Jacobs-Sera D."/>
            <person name="Hatfull G.F."/>
        </authorList>
    </citation>
    <scope>NUCLEOTIDE SEQUENCE [LARGE SCALE GENOMIC DNA]</scope>
</reference>
<sequence length="74" mass="8645">MKEDYAYEFTVFVGTDEGVWKRAATEDGPAPIYGSFDQAYAWLDRNRGWYRAHLPLTVMSRRVTKWHRTGQSVT</sequence>
<dbReference type="Proteomes" id="UP000423482">
    <property type="component" value="Segment"/>
</dbReference>
<gene>
    <name evidence="1" type="primary">56</name>
    <name evidence="1" type="ORF">SEA_FORZA_56</name>
</gene>